<organism evidence="2 3">
    <name type="scientific">Halteria grandinella</name>
    <dbReference type="NCBI Taxonomy" id="5974"/>
    <lineage>
        <taxon>Eukaryota</taxon>
        <taxon>Sar</taxon>
        <taxon>Alveolata</taxon>
        <taxon>Ciliophora</taxon>
        <taxon>Intramacronucleata</taxon>
        <taxon>Spirotrichea</taxon>
        <taxon>Stichotrichia</taxon>
        <taxon>Sporadotrichida</taxon>
        <taxon>Halteriidae</taxon>
        <taxon>Halteria</taxon>
    </lineage>
</organism>
<dbReference type="EMBL" id="RRYP01000247">
    <property type="protein sequence ID" value="TNV87748.1"/>
    <property type="molecule type" value="Genomic_DNA"/>
</dbReference>
<keyword evidence="1" id="KW-0175">Coiled coil</keyword>
<evidence type="ECO:0000313" key="2">
    <source>
        <dbReference type="EMBL" id="TNV87748.1"/>
    </source>
</evidence>
<evidence type="ECO:0000256" key="1">
    <source>
        <dbReference type="SAM" id="Coils"/>
    </source>
</evidence>
<sequence length="293" mass="34095">MRQVKCKYCITASFYGLSDLQQHQNNDCPKKFKTLIEEARLRISDLSNRKASLQQRKDELLTQMGQKPQRPAFNEEEKEEPLQIDHHQLLSLQVQIPQTKCSKDDYQLIQLKQENINNPIISDLAMNSNVKTNQRKVRPRDLFSINKTFGKWEQTMAFSWRWRYFASKNTLEKCITIEAVSGNNSNCHSHQSYITPRSLQTVNLVADITCFDSASLKCRTGTYDVLIMQPANELTPIQRALIENSAMDKKYHIHELEWNLSACMVGFRGSLDWIELDEEHQSREAKVLVLRDD</sequence>
<comment type="caution">
    <text evidence="2">The sequence shown here is derived from an EMBL/GenBank/DDBJ whole genome shotgun (WGS) entry which is preliminary data.</text>
</comment>
<dbReference type="Proteomes" id="UP000785679">
    <property type="component" value="Unassembled WGS sequence"/>
</dbReference>
<keyword evidence="3" id="KW-1185">Reference proteome</keyword>
<evidence type="ECO:0000313" key="3">
    <source>
        <dbReference type="Proteomes" id="UP000785679"/>
    </source>
</evidence>
<gene>
    <name evidence="2" type="ORF">FGO68_gene9738</name>
</gene>
<protein>
    <submittedName>
        <fullName evidence="2">Uncharacterized protein</fullName>
    </submittedName>
</protein>
<name>A0A8J8P6A8_HALGN</name>
<proteinExistence type="predicted"/>
<reference evidence="2" key="1">
    <citation type="submission" date="2019-06" db="EMBL/GenBank/DDBJ databases">
        <authorList>
            <person name="Zheng W."/>
        </authorList>
    </citation>
    <scope>NUCLEOTIDE SEQUENCE</scope>
    <source>
        <strain evidence="2">QDHG01</strain>
    </source>
</reference>
<accession>A0A8J8P6A8</accession>
<dbReference type="AlphaFoldDB" id="A0A8J8P6A8"/>
<feature type="coiled-coil region" evidence="1">
    <location>
        <begin position="36"/>
        <end position="63"/>
    </location>
</feature>